<accession>A0A0A9F499</accession>
<sequence length="23" mass="2565">MIKYSCLSVDALFSAIQQCSLLM</sequence>
<reference evidence="1" key="1">
    <citation type="submission" date="2014-09" db="EMBL/GenBank/DDBJ databases">
        <authorList>
            <person name="Magalhaes I.L.F."/>
            <person name="Oliveira U."/>
            <person name="Santos F.R."/>
            <person name="Vidigal T.H.D.A."/>
            <person name="Brescovit A.D."/>
            <person name="Santos A.J."/>
        </authorList>
    </citation>
    <scope>NUCLEOTIDE SEQUENCE</scope>
    <source>
        <tissue evidence="1">Shoot tissue taken approximately 20 cm above the soil surface</tissue>
    </source>
</reference>
<name>A0A0A9F499_ARUDO</name>
<proteinExistence type="predicted"/>
<evidence type="ECO:0000313" key="1">
    <source>
        <dbReference type="EMBL" id="JAE07132.1"/>
    </source>
</evidence>
<protein>
    <submittedName>
        <fullName evidence="1">Uncharacterized protein</fullName>
    </submittedName>
</protein>
<organism evidence="1">
    <name type="scientific">Arundo donax</name>
    <name type="common">Giant reed</name>
    <name type="synonym">Donax arundinaceus</name>
    <dbReference type="NCBI Taxonomy" id="35708"/>
    <lineage>
        <taxon>Eukaryota</taxon>
        <taxon>Viridiplantae</taxon>
        <taxon>Streptophyta</taxon>
        <taxon>Embryophyta</taxon>
        <taxon>Tracheophyta</taxon>
        <taxon>Spermatophyta</taxon>
        <taxon>Magnoliopsida</taxon>
        <taxon>Liliopsida</taxon>
        <taxon>Poales</taxon>
        <taxon>Poaceae</taxon>
        <taxon>PACMAD clade</taxon>
        <taxon>Arundinoideae</taxon>
        <taxon>Arundineae</taxon>
        <taxon>Arundo</taxon>
    </lineage>
</organism>
<dbReference type="EMBL" id="GBRH01190764">
    <property type="protein sequence ID" value="JAE07132.1"/>
    <property type="molecule type" value="Transcribed_RNA"/>
</dbReference>
<dbReference type="AlphaFoldDB" id="A0A0A9F499"/>
<reference evidence="1" key="2">
    <citation type="journal article" date="2015" name="Data Brief">
        <title>Shoot transcriptome of the giant reed, Arundo donax.</title>
        <authorList>
            <person name="Barrero R.A."/>
            <person name="Guerrero F.D."/>
            <person name="Moolhuijzen P."/>
            <person name="Goolsby J.A."/>
            <person name="Tidwell J."/>
            <person name="Bellgard S.E."/>
            <person name="Bellgard M.I."/>
        </authorList>
    </citation>
    <scope>NUCLEOTIDE SEQUENCE</scope>
    <source>
        <tissue evidence="1">Shoot tissue taken approximately 20 cm above the soil surface</tissue>
    </source>
</reference>